<accession>A0A8H3H4N8</accession>
<gene>
    <name evidence="1" type="ORF">RDB_LOCUS87502</name>
</gene>
<evidence type="ECO:0000313" key="1">
    <source>
        <dbReference type="EMBL" id="CAE6480175.1"/>
    </source>
</evidence>
<comment type="caution">
    <text evidence="1">The sequence shown here is derived from an EMBL/GenBank/DDBJ whole genome shotgun (WGS) entry which is preliminary data.</text>
</comment>
<sequence>MKENYPWIILLYVPGGCTGLFQACDVGIQRILKLAIAQAAHADIVVETATALQAGVVANRIVNDQTLPTLCNRSVGWIVKGYHTINRPNIVKKTFALCAVPGTKFNLSYESLTSRAARQAILDL</sequence>
<evidence type="ECO:0000313" key="2">
    <source>
        <dbReference type="Proteomes" id="UP000663853"/>
    </source>
</evidence>
<dbReference type="Proteomes" id="UP000663853">
    <property type="component" value="Unassembled WGS sequence"/>
</dbReference>
<dbReference type="EMBL" id="CAJMXA010002390">
    <property type="protein sequence ID" value="CAE6480175.1"/>
    <property type="molecule type" value="Genomic_DNA"/>
</dbReference>
<protein>
    <submittedName>
        <fullName evidence="1">Uncharacterized protein</fullName>
    </submittedName>
</protein>
<name>A0A8H3H4N8_9AGAM</name>
<proteinExistence type="predicted"/>
<dbReference type="PROSITE" id="PS51257">
    <property type="entry name" value="PROKAR_LIPOPROTEIN"/>
    <property type="match status" value="1"/>
</dbReference>
<organism evidence="1 2">
    <name type="scientific">Rhizoctonia solani</name>
    <dbReference type="NCBI Taxonomy" id="456999"/>
    <lineage>
        <taxon>Eukaryota</taxon>
        <taxon>Fungi</taxon>
        <taxon>Dikarya</taxon>
        <taxon>Basidiomycota</taxon>
        <taxon>Agaricomycotina</taxon>
        <taxon>Agaricomycetes</taxon>
        <taxon>Cantharellales</taxon>
        <taxon>Ceratobasidiaceae</taxon>
        <taxon>Rhizoctonia</taxon>
    </lineage>
</organism>
<dbReference type="AlphaFoldDB" id="A0A8H3H4N8"/>
<reference evidence="1" key="1">
    <citation type="submission" date="2021-01" db="EMBL/GenBank/DDBJ databases">
        <authorList>
            <person name="Kaushik A."/>
        </authorList>
    </citation>
    <scope>NUCLEOTIDE SEQUENCE</scope>
    <source>
        <strain evidence="1">AG6-10EEA</strain>
    </source>
</reference>